<gene>
    <name evidence="7" type="primary">ftsI</name>
    <name evidence="7" type="ORF">Mal48_17100</name>
</gene>
<dbReference type="PANTHER" id="PTHR30627">
    <property type="entry name" value="PEPTIDOGLYCAN D,D-TRANSPEPTIDASE"/>
    <property type="match status" value="1"/>
</dbReference>
<accession>A0A517QLG5</accession>
<keyword evidence="3 4" id="KW-0472">Membrane</keyword>
<evidence type="ECO:0000313" key="7">
    <source>
        <dbReference type="EMBL" id="QDT32464.1"/>
    </source>
</evidence>
<dbReference type="SUPFAM" id="SSF56519">
    <property type="entry name" value="Penicillin binding protein dimerisation domain"/>
    <property type="match status" value="1"/>
</dbReference>
<evidence type="ECO:0000256" key="4">
    <source>
        <dbReference type="SAM" id="Phobius"/>
    </source>
</evidence>
<dbReference type="GO" id="GO:0008658">
    <property type="term" value="F:penicillin binding"/>
    <property type="evidence" value="ECO:0007669"/>
    <property type="project" value="InterPro"/>
</dbReference>
<dbReference type="Proteomes" id="UP000315724">
    <property type="component" value="Chromosome"/>
</dbReference>
<evidence type="ECO:0000256" key="1">
    <source>
        <dbReference type="ARBA" id="ARBA00004370"/>
    </source>
</evidence>
<organism evidence="7 8">
    <name type="scientific">Thalassoglobus polymorphus</name>
    <dbReference type="NCBI Taxonomy" id="2527994"/>
    <lineage>
        <taxon>Bacteria</taxon>
        <taxon>Pseudomonadati</taxon>
        <taxon>Planctomycetota</taxon>
        <taxon>Planctomycetia</taxon>
        <taxon>Planctomycetales</taxon>
        <taxon>Planctomycetaceae</taxon>
        <taxon>Thalassoglobus</taxon>
    </lineage>
</organism>
<dbReference type="Gene3D" id="1.10.150.770">
    <property type="match status" value="1"/>
</dbReference>
<reference evidence="7 8" key="1">
    <citation type="submission" date="2019-02" db="EMBL/GenBank/DDBJ databases">
        <title>Deep-cultivation of Planctomycetes and their phenomic and genomic characterization uncovers novel biology.</title>
        <authorList>
            <person name="Wiegand S."/>
            <person name="Jogler M."/>
            <person name="Boedeker C."/>
            <person name="Pinto D."/>
            <person name="Vollmers J."/>
            <person name="Rivas-Marin E."/>
            <person name="Kohn T."/>
            <person name="Peeters S.H."/>
            <person name="Heuer A."/>
            <person name="Rast P."/>
            <person name="Oberbeckmann S."/>
            <person name="Bunk B."/>
            <person name="Jeske O."/>
            <person name="Meyerdierks A."/>
            <person name="Storesund J.E."/>
            <person name="Kallscheuer N."/>
            <person name="Luecker S."/>
            <person name="Lage O.M."/>
            <person name="Pohl T."/>
            <person name="Merkel B.J."/>
            <person name="Hornburger P."/>
            <person name="Mueller R.-W."/>
            <person name="Bruemmer F."/>
            <person name="Labrenz M."/>
            <person name="Spormann A.M."/>
            <person name="Op den Camp H."/>
            <person name="Overmann J."/>
            <person name="Amann R."/>
            <person name="Jetten M.S.M."/>
            <person name="Mascher T."/>
            <person name="Medema M.H."/>
            <person name="Devos D.P."/>
            <person name="Kaster A.-K."/>
            <person name="Ovreas L."/>
            <person name="Rohde M."/>
            <person name="Galperin M.Y."/>
            <person name="Jogler C."/>
        </authorList>
    </citation>
    <scope>NUCLEOTIDE SEQUENCE [LARGE SCALE GENOMIC DNA]</scope>
    <source>
        <strain evidence="7 8">Mal48</strain>
    </source>
</reference>
<dbReference type="GO" id="GO:0071555">
    <property type="term" value="P:cell wall organization"/>
    <property type="evidence" value="ECO:0007669"/>
    <property type="project" value="TreeGrafter"/>
</dbReference>
<dbReference type="Gene3D" id="3.40.710.10">
    <property type="entry name" value="DD-peptidase/beta-lactamase superfamily"/>
    <property type="match status" value="1"/>
</dbReference>
<dbReference type="Pfam" id="PF00905">
    <property type="entry name" value="Transpeptidase"/>
    <property type="match status" value="1"/>
</dbReference>
<keyword evidence="4" id="KW-1133">Transmembrane helix</keyword>
<dbReference type="InterPro" id="IPR001460">
    <property type="entry name" value="PCN-bd_Tpept"/>
</dbReference>
<keyword evidence="8" id="KW-1185">Reference proteome</keyword>
<dbReference type="SUPFAM" id="SSF56601">
    <property type="entry name" value="beta-lactamase/transpeptidase-like"/>
    <property type="match status" value="1"/>
</dbReference>
<dbReference type="KEGG" id="tpol:Mal48_17100"/>
<keyword evidence="4" id="KW-0812">Transmembrane</keyword>
<dbReference type="Gene3D" id="3.90.1310.10">
    <property type="entry name" value="Penicillin-binding protein 2a (Domain 2)"/>
    <property type="match status" value="1"/>
</dbReference>
<dbReference type="Pfam" id="PF03717">
    <property type="entry name" value="PBP_dimer"/>
    <property type="match status" value="1"/>
</dbReference>
<dbReference type="Gene3D" id="3.30.450.330">
    <property type="match status" value="1"/>
</dbReference>
<dbReference type="AlphaFoldDB" id="A0A517QLG5"/>
<dbReference type="EMBL" id="CP036267">
    <property type="protein sequence ID" value="QDT32464.1"/>
    <property type="molecule type" value="Genomic_DNA"/>
</dbReference>
<keyword evidence="2" id="KW-0121">Carboxypeptidase</keyword>
<sequence>MSDSPRSWTGREYLVQILVLGVWGLLALRLMHIQLYSQETFASRAARQQISHEPIPARPGDLLDRKGRLLATTTSVSSLYVDPSSIDDPQSIANDLARVLDLEADKLEEKIKTHSQKKFLWIKRQLSPEQTAAIQQLDLPEEMVGLRDEFKRFYPQESLAVHVLGLRDIDGNGQGGAEQAFDSYLRGQDGVRRFVRDARGNVLEVLEEVTEPPQDGHTVVLTLDTVLQLHTEAALDDLVEEHNPVGACAIVLAPSSGEVLAMASRPGFSPSNLGSVPENAWKNLAISAVYEPGSTFKPLVVAWGLDKKTLDTDEIFQCEWGSYYMGRRLLHDHHPYGELNLTDVLVKSSNIGMAKIGEKLGNEQLYSLTSSFGFGKKTGLELAGEVPGIVRPLRNWNNYSTGSIPMGHELAVTPIQMISAHAILANGGKKKSPHLLLRTSHESPLPQQIVVSQVVSQPVADWVVQHPMKEVVERGTGKRAQLGKLSVFGKTGTAQKVNPNGGYFSNKNVCSFICGAPAENPRFLVLVCVDEPRGSSQFGGTVAAPYAARILKNCLNSTGF</sequence>
<name>A0A517QLG5_9PLAN</name>
<evidence type="ECO:0000256" key="3">
    <source>
        <dbReference type="ARBA" id="ARBA00023136"/>
    </source>
</evidence>
<dbReference type="RefSeq" id="WP_145197742.1">
    <property type="nucleotide sequence ID" value="NZ_CP036267.1"/>
</dbReference>
<dbReference type="InterPro" id="IPR036138">
    <property type="entry name" value="PBP_dimer_sf"/>
</dbReference>
<dbReference type="OrthoDB" id="9770103at2"/>
<evidence type="ECO:0000259" key="5">
    <source>
        <dbReference type="Pfam" id="PF00905"/>
    </source>
</evidence>
<dbReference type="InterPro" id="IPR012338">
    <property type="entry name" value="Beta-lactam/transpept-like"/>
</dbReference>
<keyword evidence="2" id="KW-0378">Hydrolase</keyword>
<evidence type="ECO:0000259" key="6">
    <source>
        <dbReference type="Pfam" id="PF03717"/>
    </source>
</evidence>
<protein>
    <submittedName>
        <fullName evidence="7">Peptidoglycan D,D-transpeptidase FtsI</fullName>
    </submittedName>
</protein>
<proteinExistence type="predicted"/>
<comment type="subcellular location">
    <subcellularLocation>
        <location evidence="1">Membrane</location>
    </subcellularLocation>
</comment>
<dbReference type="InterPro" id="IPR050515">
    <property type="entry name" value="Beta-lactam/transpept"/>
</dbReference>
<dbReference type="GO" id="GO:0004180">
    <property type="term" value="F:carboxypeptidase activity"/>
    <property type="evidence" value="ECO:0007669"/>
    <property type="project" value="UniProtKB-KW"/>
</dbReference>
<evidence type="ECO:0000313" key="8">
    <source>
        <dbReference type="Proteomes" id="UP000315724"/>
    </source>
</evidence>
<dbReference type="InterPro" id="IPR005311">
    <property type="entry name" value="PBP_dimer"/>
</dbReference>
<feature type="domain" description="Penicillin-binding protein transpeptidase" evidence="5">
    <location>
        <begin position="248"/>
        <end position="552"/>
    </location>
</feature>
<dbReference type="GO" id="GO:0005886">
    <property type="term" value="C:plasma membrane"/>
    <property type="evidence" value="ECO:0007669"/>
    <property type="project" value="TreeGrafter"/>
</dbReference>
<evidence type="ECO:0000256" key="2">
    <source>
        <dbReference type="ARBA" id="ARBA00022645"/>
    </source>
</evidence>
<feature type="domain" description="Penicillin-binding protein dimerisation" evidence="6">
    <location>
        <begin position="55"/>
        <end position="206"/>
    </location>
</feature>
<keyword evidence="2" id="KW-0645">Protease</keyword>
<feature type="transmembrane region" description="Helical" evidence="4">
    <location>
        <begin position="12"/>
        <end position="31"/>
    </location>
</feature>
<dbReference type="PANTHER" id="PTHR30627:SF1">
    <property type="entry name" value="PEPTIDOGLYCAN D,D-TRANSPEPTIDASE FTSI"/>
    <property type="match status" value="1"/>
</dbReference>